<dbReference type="PRINTS" id="PR00080">
    <property type="entry name" value="SDRFAMILY"/>
</dbReference>
<organism evidence="4 5">
    <name type="scientific">Nocardia colli</name>
    <dbReference type="NCBI Taxonomy" id="2545717"/>
    <lineage>
        <taxon>Bacteria</taxon>
        <taxon>Bacillati</taxon>
        <taxon>Actinomycetota</taxon>
        <taxon>Actinomycetes</taxon>
        <taxon>Mycobacteriales</taxon>
        <taxon>Nocardiaceae</taxon>
        <taxon>Nocardia</taxon>
    </lineage>
</organism>
<sequence>MSEGIVEDVGGRGSWAVVAGSTGGVGRETALRLAEDGYSIVVCGRDGAGAEETRKLIEWAGGRAVDLLADLGDAAAVRGLIAETVEVVAGAPIDVLVNNAGEADYRSAEDVFDTVFNRNVKAPLLFTGAFAPLMVERGRGAIVNVGGFGALAGGGQVQAAKAALMMLTRLWAAEYGPKGVRVNFVDLGHAFTSAQERRAELDPGCAHGVPAGADGPAEVAETIRFLVSPRAAAVQGAMLTMAGAASAAESHGFSSAPGKFHGD</sequence>
<dbReference type="PANTHER" id="PTHR42760:SF133">
    <property type="entry name" value="3-OXOACYL-[ACYL-CARRIER-PROTEIN] REDUCTASE"/>
    <property type="match status" value="1"/>
</dbReference>
<name>A0A5N0E9Z0_9NOCA</name>
<evidence type="ECO:0000313" key="5">
    <source>
        <dbReference type="Proteomes" id="UP000323876"/>
    </source>
</evidence>
<dbReference type="PANTHER" id="PTHR42760">
    <property type="entry name" value="SHORT-CHAIN DEHYDROGENASES/REDUCTASES FAMILY MEMBER"/>
    <property type="match status" value="1"/>
</dbReference>
<dbReference type="EMBL" id="VXLC01000015">
    <property type="protein sequence ID" value="KAA8885743.1"/>
    <property type="molecule type" value="Genomic_DNA"/>
</dbReference>
<evidence type="ECO:0000256" key="1">
    <source>
        <dbReference type="ARBA" id="ARBA00006484"/>
    </source>
</evidence>
<evidence type="ECO:0000313" key="4">
    <source>
        <dbReference type="EMBL" id="KAA8885743.1"/>
    </source>
</evidence>
<dbReference type="PRINTS" id="PR00081">
    <property type="entry name" value="GDHRDH"/>
</dbReference>
<evidence type="ECO:0000256" key="3">
    <source>
        <dbReference type="RuleBase" id="RU000363"/>
    </source>
</evidence>
<gene>
    <name evidence="4" type="ORF">F3087_29390</name>
</gene>
<proteinExistence type="inferred from homology"/>
<reference evidence="4 5" key="1">
    <citation type="submission" date="2019-09" db="EMBL/GenBank/DDBJ databases">
        <authorList>
            <person name="Wang X."/>
        </authorList>
    </citation>
    <scope>NUCLEOTIDE SEQUENCE [LARGE SCALE GENOMIC DNA]</scope>
    <source>
        <strain evidence="4 5">CICC 11023</strain>
    </source>
</reference>
<dbReference type="OrthoDB" id="286404at2"/>
<dbReference type="Pfam" id="PF00106">
    <property type="entry name" value="adh_short"/>
    <property type="match status" value="1"/>
</dbReference>
<dbReference type="SUPFAM" id="SSF51735">
    <property type="entry name" value="NAD(P)-binding Rossmann-fold domains"/>
    <property type="match status" value="1"/>
</dbReference>
<dbReference type="RefSeq" id="WP_150405301.1">
    <property type="nucleotide sequence ID" value="NZ_VXLC01000015.1"/>
</dbReference>
<dbReference type="Gene3D" id="3.40.50.720">
    <property type="entry name" value="NAD(P)-binding Rossmann-like Domain"/>
    <property type="match status" value="1"/>
</dbReference>
<dbReference type="CDD" id="cd05233">
    <property type="entry name" value="SDR_c"/>
    <property type="match status" value="1"/>
</dbReference>
<dbReference type="InterPro" id="IPR002347">
    <property type="entry name" value="SDR_fam"/>
</dbReference>
<dbReference type="Proteomes" id="UP000323876">
    <property type="component" value="Unassembled WGS sequence"/>
</dbReference>
<dbReference type="GO" id="GO:0016616">
    <property type="term" value="F:oxidoreductase activity, acting on the CH-OH group of donors, NAD or NADP as acceptor"/>
    <property type="evidence" value="ECO:0007669"/>
    <property type="project" value="TreeGrafter"/>
</dbReference>
<accession>A0A5N0E9Z0</accession>
<comment type="similarity">
    <text evidence="1 3">Belongs to the short-chain dehydrogenases/reductases (SDR) family.</text>
</comment>
<comment type="caution">
    <text evidence="4">The sequence shown here is derived from an EMBL/GenBank/DDBJ whole genome shotgun (WGS) entry which is preliminary data.</text>
</comment>
<protein>
    <submittedName>
        <fullName evidence="4">SDR family oxidoreductase</fullName>
    </submittedName>
</protein>
<dbReference type="InterPro" id="IPR036291">
    <property type="entry name" value="NAD(P)-bd_dom_sf"/>
</dbReference>
<evidence type="ECO:0000256" key="2">
    <source>
        <dbReference type="ARBA" id="ARBA00023002"/>
    </source>
</evidence>
<dbReference type="AlphaFoldDB" id="A0A5N0E9Z0"/>
<keyword evidence="5" id="KW-1185">Reference proteome</keyword>
<keyword evidence="2" id="KW-0560">Oxidoreductase</keyword>